<name>A0ABY5N7F4_9ACTN</name>
<evidence type="ECO:0000313" key="1">
    <source>
        <dbReference type="EMBL" id="UUS32002.1"/>
    </source>
</evidence>
<keyword evidence="2" id="KW-1185">Reference proteome</keyword>
<dbReference type="RefSeq" id="WP_079047037.1">
    <property type="nucleotide sequence ID" value="NZ_CP102332.1"/>
</dbReference>
<reference evidence="1" key="1">
    <citation type="submission" date="2022-08" db="EMBL/GenBank/DDBJ databases">
        <title>Streptomyces changanensis sp. nov., an actinomycete isolated from soil.</title>
        <authorList>
            <person name="Wu H."/>
            <person name="Han L."/>
        </authorList>
    </citation>
    <scope>NUCLEOTIDE SEQUENCE</scope>
    <source>
        <strain evidence="1">HL-66</strain>
    </source>
</reference>
<dbReference type="EMBL" id="CP102332">
    <property type="protein sequence ID" value="UUS32002.1"/>
    <property type="molecule type" value="Genomic_DNA"/>
</dbReference>
<evidence type="ECO:0000313" key="2">
    <source>
        <dbReference type="Proteomes" id="UP001060150"/>
    </source>
</evidence>
<dbReference type="Proteomes" id="UP001060150">
    <property type="component" value="Chromosome"/>
</dbReference>
<gene>
    <name evidence="1" type="ORF">NRO40_15035</name>
</gene>
<proteinExistence type="predicted"/>
<organism evidence="1 2">
    <name type="scientific">Streptomyces changanensis</name>
    <dbReference type="NCBI Taxonomy" id="2964669"/>
    <lineage>
        <taxon>Bacteria</taxon>
        <taxon>Bacillati</taxon>
        <taxon>Actinomycetota</taxon>
        <taxon>Actinomycetes</taxon>
        <taxon>Kitasatosporales</taxon>
        <taxon>Streptomycetaceae</taxon>
        <taxon>Streptomyces</taxon>
    </lineage>
</organism>
<protein>
    <submittedName>
        <fullName evidence="1">Uncharacterized protein</fullName>
    </submittedName>
</protein>
<sequence>MALNKKGSRRITVDGIEYRWRIRRKPSYMQGLCWTPMTYAVEAAGGSRPGTTLIVTSGQAHPSNWVGVETEPIRPAHVAAGIRAARDQGWDPTRVGSPFQLDRSAGFIAQS</sequence>
<accession>A0ABY5N7F4</accession>